<gene>
    <name evidence="1" type="ORF">PACLA_8A001905</name>
</gene>
<dbReference type="SUPFAM" id="SSF56672">
    <property type="entry name" value="DNA/RNA polymerases"/>
    <property type="match status" value="1"/>
</dbReference>
<dbReference type="Pfam" id="PF00078">
    <property type="entry name" value="RVT_1"/>
    <property type="match status" value="1"/>
</dbReference>
<dbReference type="InterPro" id="IPR000477">
    <property type="entry name" value="RT_dom"/>
</dbReference>
<proteinExistence type="predicted"/>
<dbReference type="InterPro" id="IPR043502">
    <property type="entry name" value="DNA/RNA_pol_sf"/>
</dbReference>
<dbReference type="EMBL" id="CACRXK020003485">
    <property type="protein sequence ID" value="CAB3998988.1"/>
    <property type="molecule type" value="Genomic_DNA"/>
</dbReference>
<evidence type="ECO:0000313" key="2">
    <source>
        <dbReference type="Proteomes" id="UP001152795"/>
    </source>
</evidence>
<dbReference type="AlphaFoldDB" id="A0A6S7I267"/>
<comment type="caution">
    <text evidence="1">The sequence shown here is derived from an EMBL/GenBank/DDBJ whole genome shotgun (WGS) entry which is preliminary data.</text>
</comment>
<protein>
    <submittedName>
        <fullName evidence="1">Uncharacterized protein</fullName>
    </submittedName>
</protein>
<dbReference type="PROSITE" id="PS50878">
    <property type="entry name" value="RT_POL"/>
    <property type="match status" value="1"/>
</dbReference>
<reference evidence="1" key="1">
    <citation type="submission" date="2020-04" db="EMBL/GenBank/DDBJ databases">
        <authorList>
            <person name="Alioto T."/>
            <person name="Alioto T."/>
            <person name="Gomez Garrido J."/>
        </authorList>
    </citation>
    <scope>NUCLEOTIDE SEQUENCE</scope>
    <source>
        <strain evidence="1">A484AB</strain>
    </source>
</reference>
<evidence type="ECO:0000313" key="1">
    <source>
        <dbReference type="EMBL" id="CAB3998988.1"/>
    </source>
</evidence>
<keyword evidence="2" id="KW-1185">Reference proteome</keyword>
<dbReference type="CDD" id="cd01650">
    <property type="entry name" value="RT_nLTR_like"/>
    <property type="match status" value="1"/>
</dbReference>
<organism evidence="1 2">
    <name type="scientific">Paramuricea clavata</name>
    <name type="common">Red gorgonian</name>
    <name type="synonym">Violescent sea-whip</name>
    <dbReference type="NCBI Taxonomy" id="317549"/>
    <lineage>
        <taxon>Eukaryota</taxon>
        <taxon>Metazoa</taxon>
        <taxon>Cnidaria</taxon>
        <taxon>Anthozoa</taxon>
        <taxon>Octocorallia</taxon>
        <taxon>Malacalcyonacea</taxon>
        <taxon>Plexauridae</taxon>
        <taxon>Paramuricea</taxon>
    </lineage>
</organism>
<dbReference type="PANTHER" id="PTHR33332">
    <property type="entry name" value="REVERSE TRANSCRIPTASE DOMAIN-CONTAINING PROTEIN"/>
    <property type="match status" value="1"/>
</dbReference>
<name>A0A6S7I267_PARCT</name>
<dbReference type="OrthoDB" id="5983101at2759"/>
<sequence length="198" mass="22895">MSSFEDNQLLAEELPLNNLTHQQFNAFIEKNNILFPYQFGLRKGYSTEQAILEITDNIKTAIDKKQLTCGIFLDFSKAFDTVNHKILLSKLNKYGFRGVPHLWFTDYFTNRKQYVRVGDTESDKLNLLCGVPQGSTFGPLLFLLYINDISNCSRKLYFRIFADDTSVFYSCENANELETVMNEEIQALFKYCAINKLS</sequence>
<feature type="non-terminal residue" evidence="1">
    <location>
        <position position="198"/>
    </location>
</feature>
<accession>A0A6S7I267</accession>
<dbReference type="Proteomes" id="UP001152795">
    <property type="component" value="Unassembled WGS sequence"/>
</dbReference>